<dbReference type="OrthoDB" id="1856718at2759"/>
<reference evidence="9" key="1">
    <citation type="submission" date="2019-05" db="EMBL/GenBank/DDBJ databases">
        <title>Annotation for the trematode Fasciolopsis buski.</title>
        <authorList>
            <person name="Choi Y.-J."/>
        </authorList>
    </citation>
    <scope>NUCLEOTIDE SEQUENCE</scope>
    <source>
        <strain evidence="9">HT</strain>
        <tissue evidence="9">Whole worm</tissue>
    </source>
</reference>
<dbReference type="GO" id="GO:0005337">
    <property type="term" value="F:nucleoside transmembrane transporter activity"/>
    <property type="evidence" value="ECO:0007669"/>
    <property type="project" value="InterPro"/>
</dbReference>
<dbReference type="PANTHER" id="PTHR10332">
    <property type="entry name" value="EQUILIBRATIVE NUCLEOSIDE TRANSPORTER"/>
    <property type="match status" value="1"/>
</dbReference>
<comment type="similarity">
    <text evidence="2">Belongs to the SLC29A/ENT transporter (TC 2.A.57) family.</text>
</comment>
<dbReference type="PANTHER" id="PTHR10332:SF80">
    <property type="entry name" value="EQUILIBRATIVE NUCLEOSIDE TRANSPORTER 2, ISOFORM A"/>
    <property type="match status" value="1"/>
</dbReference>
<evidence type="ECO:0000256" key="4">
    <source>
        <dbReference type="ARBA" id="ARBA00022692"/>
    </source>
</evidence>
<evidence type="ECO:0000256" key="2">
    <source>
        <dbReference type="ARBA" id="ARBA00007965"/>
    </source>
</evidence>
<dbReference type="InterPro" id="IPR002259">
    <property type="entry name" value="Eqnu_transpt"/>
</dbReference>
<dbReference type="GO" id="GO:0005886">
    <property type="term" value="C:plasma membrane"/>
    <property type="evidence" value="ECO:0007669"/>
    <property type="project" value="TreeGrafter"/>
</dbReference>
<gene>
    <name evidence="9" type="ORF">FBUS_04827</name>
</gene>
<evidence type="ECO:0000256" key="6">
    <source>
        <dbReference type="ARBA" id="ARBA00023136"/>
    </source>
</evidence>
<keyword evidence="3" id="KW-0813">Transport</keyword>
<accession>A0A8E0RR97</accession>
<evidence type="ECO:0000256" key="1">
    <source>
        <dbReference type="ARBA" id="ARBA00004141"/>
    </source>
</evidence>
<evidence type="ECO:0000256" key="3">
    <source>
        <dbReference type="ARBA" id="ARBA00022448"/>
    </source>
</evidence>
<evidence type="ECO:0000313" key="10">
    <source>
        <dbReference type="Proteomes" id="UP000728185"/>
    </source>
</evidence>
<feature type="transmembrane region" description="Helical" evidence="8">
    <location>
        <begin position="219"/>
        <end position="243"/>
    </location>
</feature>
<keyword evidence="10" id="KW-1185">Reference proteome</keyword>
<feature type="transmembrane region" description="Helical" evidence="8">
    <location>
        <begin position="250"/>
        <end position="268"/>
    </location>
</feature>
<feature type="transmembrane region" description="Helical" evidence="8">
    <location>
        <begin position="288"/>
        <end position="309"/>
    </location>
</feature>
<dbReference type="AlphaFoldDB" id="A0A8E0RR97"/>
<comment type="caution">
    <text evidence="9">The sequence shown here is derived from an EMBL/GenBank/DDBJ whole genome shotgun (WGS) entry which is preliminary data.</text>
</comment>
<evidence type="ECO:0000313" key="9">
    <source>
        <dbReference type="EMBL" id="KAA0185904.1"/>
    </source>
</evidence>
<keyword evidence="6 8" id="KW-0472">Membrane</keyword>
<dbReference type="Proteomes" id="UP000728185">
    <property type="component" value="Unassembled WGS sequence"/>
</dbReference>
<evidence type="ECO:0000256" key="8">
    <source>
        <dbReference type="SAM" id="Phobius"/>
    </source>
</evidence>
<evidence type="ECO:0000256" key="7">
    <source>
        <dbReference type="SAM" id="MobiDB-lite"/>
    </source>
</evidence>
<proteinExistence type="inferred from homology"/>
<dbReference type="InterPro" id="IPR036259">
    <property type="entry name" value="MFS_trans_sf"/>
</dbReference>
<sequence length="349" mass="39151">MAAVAYFLSAISIVLSCVITFFLLRRLKFVRYHSDPRNKRCFEVLPETNHGSNGNSSGNGVGKFDARKKSSSSTSLPDVEIQVPDKLGINSTAVNLAELNTEVMMPESTFPVAADEKLETDALIQITDPVVVITGSSVDTTEPDSVVILRNCFGICCFTWPNGMHRCRAYWSRYVTCFQECWPHCLSVWSVFFCSLSAFPAIQSMIQPVNPNYFIAPRWFVDVTCFLFFNLFAMLGCIVCNWIQFPSPRFLWIPVWTRTAFFIPFFLFCNFNLPDPKLPVMVGNDHMYLFAAIVFAFTNGYFSSLAMMYAPKSCAPERAEMAGMLAAFFLILGVCSGVYTSRGLVSLIL</sequence>
<organism evidence="9 10">
    <name type="scientific">Fasciolopsis buskii</name>
    <dbReference type="NCBI Taxonomy" id="27845"/>
    <lineage>
        <taxon>Eukaryota</taxon>
        <taxon>Metazoa</taxon>
        <taxon>Spiralia</taxon>
        <taxon>Lophotrochozoa</taxon>
        <taxon>Platyhelminthes</taxon>
        <taxon>Trematoda</taxon>
        <taxon>Digenea</taxon>
        <taxon>Plagiorchiida</taxon>
        <taxon>Echinostomata</taxon>
        <taxon>Echinostomatoidea</taxon>
        <taxon>Fasciolidae</taxon>
        <taxon>Fasciolopsis</taxon>
    </lineage>
</organism>
<feature type="transmembrane region" description="Helical" evidence="8">
    <location>
        <begin position="6"/>
        <end position="24"/>
    </location>
</feature>
<comment type="subcellular location">
    <subcellularLocation>
        <location evidence="1">Membrane</location>
        <topology evidence="1">Multi-pass membrane protein</topology>
    </subcellularLocation>
</comment>
<protein>
    <submittedName>
        <fullName evidence="9">Equilibrative nucleoside transporter 1</fullName>
    </submittedName>
</protein>
<dbReference type="Pfam" id="PF01733">
    <property type="entry name" value="Nucleoside_tran"/>
    <property type="match status" value="1"/>
</dbReference>
<dbReference type="SUPFAM" id="SSF103473">
    <property type="entry name" value="MFS general substrate transporter"/>
    <property type="match status" value="1"/>
</dbReference>
<name>A0A8E0RR97_9TREM</name>
<keyword evidence="5 8" id="KW-1133">Transmembrane helix</keyword>
<feature type="transmembrane region" description="Helical" evidence="8">
    <location>
        <begin position="321"/>
        <end position="339"/>
    </location>
</feature>
<keyword evidence="4 8" id="KW-0812">Transmembrane</keyword>
<feature type="region of interest" description="Disordered" evidence="7">
    <location>
        <begin position="45"/>
        <end position="76"/>
    </location>
</feature>
<evidence type="ECO:0000256" key="5">
    <source>
        <dbReference type="ARBA" id="ARBA00022989"/>
    </source>
</evidence>
<dbReference type="EMBL" id="LUCM01010122">
    <property type="protein sequence ID" value="KAA0185904.1"/>
    <property type="molecule type" value="Genomic_DNA"/>
</dbReference>